<name>A0ACC3S3T9_9PEZI</name>
<protein>
    <submittedName>
        <fullName evidence="1">ESCRT II complex subunit Dot2</fullName>
    </submittedName>
</protein>
<comment type="caution">
    <text evidence="1">The sequence shown here is derived from an EMBL/GenBank/DDBJ whole genome shotgun (WGS) entry which is preliminary data.</text>
</comment>
<evidence type="ECO:0000313" key="1">
    <source>
        <dbReference type="EMBL" id="KAK8192520.1"/>
    </source>
</evidence>
<reference evidence="1" key="1">
    <citation type="submission" date="2024-02" db="EMBL/GenBank/DDBJ databases">
        <title>Metagenome Assembled Genome of Zalaria obscura JY119.</title>
        <authorList>
            <person name="Vighnesh L."/>
            <person name="Jagadeeshwari U."/>
            <person name="Venkata Ramana C."/>
            <person name="Sasikala C."/>
        </authorList>
    </citation>
    <scope>NUCLEOTIDE SEQUENCE</scope>
    <source>
        <strain evidence="1">JY119</strain>
    </source>
</reference>
<accession>A0ACC3S3T9</accession>
<keyword evidence="2" id="KW-1185">Reference proteome</keyword>
<dbReference type="Proteomes" id="UP001320706">
    <property type="component" value="Unassembled WGS sequence"/>
</dbReference>
<gene>
    <name evidence="1" type="primary">dot2</name>
    <name evidence="1" type="ORF">M8818_007690</name>
</gene>
<proteinExistence type="predicted"/>
<dbReference type="EMBL" id="JAMKPW020000044">
    <property type="protein sequence ID" value="KAK8192520.1"/>
    <property type="molecule type" value="Genomic_DNA"/>
</dbReference>
<organism evidence="1 2">
    <name type="scientific">Zalaria obscura</name>
    <dbReference type="NCBI Taxonomy" id="2024903"/>
    <lineage>
        <taxon>Eukaryota</taxon>
        <taxon>Fungi</taxon>
        <taxon>Dikarya</taxon>
        <taxon>Ascomycota</taxon>
        <taxon>Pezizomycotina</taxon>
        <taxon>Dothideomycetes</taxon>
        <taxon>Dothideomycetidae</taxon>
        <taxon>Dothideales</taxon>
        <taxon>Zalariaceae</taxon>
        <taxon>Zalaria</taxon>
    </lineage>
</organism>
<evidence type="ECO:0000313" key="2">
    <source>
        <dbReference type="Proteomes" id="UP001320706"/>
    </source>
</evidence>
<sequence>MAGNRRGVGLSAFSRNALTSDLYASHGATLRTAHAQSLANQLSVFQAALHNFSVTHGADIRSNPSFRAEFARMCNAIGVDPLASSNHKGAKGKDGGSFWSQMLGGSVNDFYFELAVRVVEVCRETREENGGMLAVAEVRKRVEKGRGIGGGMEVSDDDILRAVESLKPLSGGFDIIKLGTKQMIRSVPKELNHDQATVLEAIQILGYVSVSMLQANLQWERARAKAVIDDLVSDSLVWVDAQSEEKEYWSPAFMHDNNLG</sequence>